<evidence type="ECO:0000313" key="2">
    <source>
        <dbReference type="Proteomes" id="UP000032361"/>
    </source>
</evidence>
<evidence type="ECO:0000313" key="1">
    <source>
        <dbReference type="EMBL" id="KJD34377.1"/>
    </source>
</evidence>
<dbReference type="STRING" id="1382798.PK35_00800"/>
<name>A0A0D7W9B2_9FLAO</name>
<organism evidence="1 2">
    <name type="scientific">Neotamlana nanhaiensis</name>
    <dbReference type="NCBI Taxonomy" id="1382798"/>
    <lineage>
        <taxon>Bacteria</taxon>
        <taxon>Pseudomonadati</taxon>
        <taxon>Bacteroidota</taxon>
        <taxon>Flavobacteriia</taxon>
        <taxon>Flavobacteriales</taxon>
        <taxon>Flavobacteriaceae</taxon>
        <taxon>Neotamlana</taxon>
    </lineage>
</organism>
<proteinExistence type="predicted"/>
<dbReference type="AlphaFoldDB" id="A0A0D7W9B2"/>
<accession>A0A0D7W9B2</accession>
<dbReference type="EMBL" id="JTDV01000001">
    <property type="protein sequence ID" value="KJD34377.1"/>
    <property type="molecule type" value="Genomic_DNA"/>
</dbReference>
<dbReference type="PATRIC" id="fig|1382798.3.peg.163"/>
<reference evidence="1 2" key="1">
    <citation type="journal article" date="2015" name="Antonie Van Leeuwenhoek">
        <title>Tamlana nanhaiensis sp. nov., isolated from surface seawater collected from the South China Sea.</title>
        <authorList>
            <person name="Liu X."/>
            <person name="Lai Q."/>
            <person name="Du Y."/>
            <person name="Li G."/>
            <person name="Sun F."/>
            <person name="Shao Z."/>
        </authorList>
    </citation>
    <scope>NUCLEOTIDE SEQUENCE [LARGE SCALE GENOMIC DNA]</scope>
    <source>
        <strain evidence="1 2">FHC16</strain>
    </source>
</reference>
<dbReference type="Proteomes" id="UP000032361">
    <property type="component" value="Unassembled WGS sequence"/>
</dbReference>
<comment type="caution">
    <text evidence="1">The sequence shown here is derived from an EMBL/GenBank/DDBJ whole genome shotgun (WGS) entry which is preliminary data.</text>
</comment>
<gene>
    <name evidence="1" type="ORF">PK35_00800</name>
</gene>
<keyword evidence="2" id="KW-1185">Reference proteome</keyword>
<protein>
    <submittedName>
        <fullName evidence="1">Uncharacterized protein</fullName>
    </submittedName>
</protein>
<sequence>MKSTFKHRIALMLLILFASIKLTGLHELTHSDTDHDTCVVCDIAVAVNVIPFLPVDGDVFRLEVQQFPNKTQNVETYTFVFVKNNIPNFLFSRPPPTV</sequence>
<dbReference type="OrthoDB" id="1452502at2"/>
<dbReference type="RefSeq" id="WP_044624760.1">
    <property type="nucleotide sequence ID" value="NZ_JTDV01000001.1"/>
</dbReference>